<organism evidence="2">
    <name type="scientific">Microvirga ossetica</name>
    <dbReference type="NCBI Taxonomy" id="1882682"/>
    <lineage>
        <taxon>Bacteria</taxon>
        <taxon>Pseudomonadati</taxon>
        <taxon>Pseudomonadota</taxon>
        <taxon>Alphaproteobacteria</taxon>
        <taxon>Hyphomicrobiales</taxon>
        <taxon>Methylobacteriaceae</taxon>
        <taxon>Microvirga</taxon>
    </lineage>
</organism>
<dbReference type="GO" id="GO:0003824">
    <property type="term" value="F:catalytic activity"/>
    <property type="evidence" value="ECO:0007669"/>
    <property type="project" value="InterPro"/>
</dbReference>
<dbReference type="Gene3D" id="3.60.10.10">
    <property type="entry name" value="Endonuclease/exonuclease/phosphatase"/>
    <property type="match status" value="1"/>
</dbReference>
<accession>A0A1B2EC79</accession>
<feature type="domain" description="Endonuclease/exonuclease/phosphatase" evidence="1">
    <location>
        <begin position="77"/>
        <end position="333"/>
    </location>
</feature>
<protein>
    <recommendedName>
        <fullName evidence="1">Endonuclease/exonuclease/phosphatase domain-containing protein</fullName>
    </recommendedName>
</protein>
<evidence type="ECO:0000313" key="2">
    <source>
        <dbReference type="EMBL" id="ANY77594.1"/>
    </source>
</evidence>
<dbReference type="OrthoDB" id="8047712at2"/>
<reference evidence="2" key="1">
    <citation type="submission" date="2016-07" db="EMBL/GenBank/DDBJ databases">
        <title>Microvirga ossetica sp. nov. a new species of rhizobia isolated from root nodules of the legume species Vicia alpestris Steven originated from North Ossetia region in the Caucasus.</title>
        <authorList>
            <person name="Safronova V.I."/>
            <person name="Kuznetsova I.G."/>
            <person name="Sazanova A.L."/>
            <person name="Belimov A."/>
            <person name="Andronov E."/>
            <person name="Osledkin Y.S."/>
            <person name="Onishchuk O.P."/>
            <person name="Kurchak O.N."/>
            <person name="Shaposhnikov A.I."/>
            <person name="Willems A."/>
            <person name="Tikhonovich I.A."/>
        </authorList>
    </citation>
    <scope>NUCLEOTIDE SEQUENCE [LARGE SCALE GENOMIC DNA]</scope>
    <source>
        <strain evidence="2">V5/3M</strain>
    </source>
</reference>
<dbReference type="EMBL" id="CP016616">
    <property type="protein sequence ID" value="ANY77594.1"/>
    <property type="molecule type" value="Genomic_DNA"/>
</dbReference>
<dbReference type="SUPFAM" id="SSF56219">
    <property type="entry name" value="DNase I-like"/>
    <property type="match status" value="1"/>
</dbReference>
<evidence type="ECO:0000259" key="1">
    <source>
        <dbReference type="Pfam" id="PF03372"/>
    </source>
</evidence>
<dbReference type="RefSeq" id="WP_099508579.1">
    <property type="nucleotide sequence ID" value="NZ_CP016616.1"/>
</dbReference>
<name>A0A1B2EC79_9HYPH</name>
<dbReference type="InterPro" id="IPR036691">
    <property type="entry name" value="Endo/exonu/phosph_ase_sf"/>
</dbReference>
<dbReference type="Pfam" id="PF03372">
    <property type="entry name" value="Exo_endo_phos"/>
    <property type="match status" value="1"/>
</dbReference>
<dbReference type="AlphaFoldDB" id="A0A1B2EC79"/>
<gene>
    <name evidence="2" type="ORF">BB934_04560</name>
</gene>
<proteinExistence type="predicted"/>
<dbReference type="KEGG" id="moc:BB934_04560"/>
<sequence length="347" mass="37794">MRAIVDRIVPQIEGPDAAVLEEARDKSRLPQGDQDRFLHRLPAFHAIEFMPPNTRLPWPGHLRIAALNAERLTDRPAVRRLIGRSGAHATLLSEVDLGMARSGNGHNLRDLVAGSGEGYLYGVEFVELDLGSEDEIRRHAGARNAASLHGNAIVSALALDAPHLIPLEENGLWFHGVKGAQHRIGGRMALAARVAEAPKPLWLVSTHLESKTDPADRQAQVAALLRALDAIAPNDPCVIGGDFNTKALPRGENERHLLLDSPERYEPLFADLRAAGFEWQHANLALPTQAPGPANKHEPPFGKLDWIVVRGLEARTPQVVPAVDEAGRAVSDHEMIVVDLTFPDAQP</sequence>
<dbReference type="InterPro" id="IPR005135">
    <property type="entry name" value="Endo/exonuclease/phosphatase"/>
</dbReference>